<proteinExistence type="predicted"/>
<feature type="chain" id="PRO_5043385475" evidence="2">
    <location>
        <begin position="30"/>
        <end position="431"/>
    </location>
</feature>
<dbReference type="Proteomes" id="UP001459277">
    <property type="component" value="Unassembled WGS sequence"/>
</dbReference>
<feature type="region of interest" description="Disordered" evidence="1">
    <location>
        <begin position="189"/>
        <end position="247"/>
    </location>
</feature>
<accession>A0AAW2CS78</accession>
<name>A0AAW2CS78_9ROSI</name>
<feature type="region of interest" description="Disordered" evidence="1">
    <location>
        <begin position="407"/>
        <end position="431"/>
    </location>
</feature>
<evidence type="ECO:0000313" key="3">
    <source>
        <dbReference type="EMBL" id="KAL0001016.1"/>
    </source>
</evidence>
<evidence type="ECO:0000256" key="1">
    <source>
        <dbReference type="SAM" id="MobiDB-lite"/>
    </source>
</evidence>
<gene>
    <name evidence="3" type="ORF">SO802_014797</name>
</gene>
<protein>
    <submittedName>
        <fullName evidence="3">Uncharacterized protein</fullName>
    </submittedName>
</protein>
<feature type="signal peptide" evidence="2">
    <location>
        <begin position="1"/>
        <end position="29"/>
    </location>
</feature>
<comment type="caution">
    <text evidence="3">The sequence shown here is derived from an EMBL/GenBank/DDBJ whole genome shotgun (WGS) entry which is preliminary data.</text>
</comment>
<evidence type="ECO:0000313" key="4">
    <source>
        <dbReference type="Proteomes" id="UP001459277"/>
    </source>
</evidence>
<reference evidence="3 4" key="1">
    <citation type="submission" date="2024-01" db="EMBL/GenBank/DDBJ databases">
        <title>A telomere-to-telomere, gap-free genome of sweet tea (Lithocarpus litseifolius).</title>
        <authorList>
            <person name="Zhou J."/>
        </authorList>
    </citation>
    <scope>NUCLEOTIDE SEQUENCE [LARGE SCALE GENOMIC DNA]</scope>
    <source>
        <strain evidence="3">Zhou-2022a</strain>
        <tissue evidence="3">Leaf</tissue>
    </source>
</reference>
<dbReference type="AlphaFoldDB" id="A0AAW2CS78"/>
<feature type="compositionally biased region" description="Basic and acidic residues" evidence="1">
    <location>
        <begin position="198"/>
        <end position="212"/>
    </location>
</feature>
<keyword evidence="4" id="KW-1185">Reference proteome</keyword>
<sequence length="431" mass="47798">MDRFGIGCNSSSVTFFFARLGVFVSCSSGFCSPIRDFAPGDSGLSLVLGELHPLLCESLSWFELVRGVLEREKMSFDGRSGDLGAILSSSAGVGEVETDTAISRPAPTLEDRPKLESRFVEHVHAAIQYASTIEDFDDLVDPRTLAHHCLGPEPSHFVLRAIHREEKKMMTKFNQEFYARIKGKKNEPLSSLGQRRLRLTDKEREKQKEATEKGSSTPVLDEGRAASPALSVEEISPRHKKRKTSDKETILARANEVITSDEMKEIFEVPSYEMVNCHVHKLVQVLGESMHITSQYLASEEKAVIATLRAEALEAKASGLRKDLIMVMDETNLSKEKIKVLTEELEGVKLLVKQKDELLAAAGQKMKKVGRFELLRRYLIKHGPSTNLEELDFEIINKEIEADEATQAAQAAVSAGEDPKLGKDVDSTAPS</sequence>
<feature type="compositionally biased region" description="Basic and acidic residues" evidence="1">
    <location>
        <begin position="417"/>
        <end position="431"/>
    </location>
</feature>
<organism evidence="3 4">
    <name type="scientific">Lithocarpus litseifolius</name>
    <dbReference type="NCBI Taxonomy" id="425828"/>
    <lineage>
        <taxon>Eukaryota</taxon>
        <taxon>Viridiplantae</taxon>
        <taxon>Streptophyta</taxon>
        <taxon>Embryophyta</taxon>
        <taxon>Tracheophyta</taxon>
        <taxon>Spermatophyta</taxon>
        <taxon>Magnoliopsida</taxon>
        <taxon>eudicotyledons</taxon>
        <taxon>Gunneridae</taxon>
        <taxon>Pentapetalae</taxon>
        <taxon>rosids</taxon>
        <taxon>fabids</taxon>
        <taxon>Fagales</taxon>
        <taxon>Fagaceae</taxon>
        <taxon>Lithocarpus</taxon>
    </lineage>
</organism>
<evidence type="ECO:0000256" key="2">
    <source>
        <dbReference type="SAM" id="SignalP"/>
    </source>
</evidence>
<feature type="compositionally biased region" description="Low complexity" evidence="1">
    <location>
        <begin position="407"/>
        <end position="416"/>
    </location>
</feature>
<dbReference type="EMBL" id="JAZDWU010000005">
    <property type="protein sequence ID" value="KAL0001016.1"/>
    <property type="molecule type" value="Genomic_DNA"/>
</dbReference>
<keyword evidence="2" id="KW-0732">Signal</keyword>